<proteinExistence type="predicted"/>
<keyword evidence="1" id="KW-1185">Reference proteome</keyword>
<dbReference type="WBParaSite" id="nRc.2.0.1.t17142-RA">
    <property type="protein sequence ID" value="nRc.2.0.1.t17142-RA"/>
    <property type="gene ID" value="nRc.2.0.1.g17142"/>
</dbReference>
<accession>A0A915ISX6</accession>
<dbReference type="AlphaFoldDB" id="A0A915ISX6"/>
<evidence type="ECO:0000313" key="1">
    <source>
        <dbReference type="Proteomes" id="UP000887565"/>
    </source>
</evidence>
<protein>
    <submittedName>
        <fullName evidence="2">Uncharacterized protein</fullName>
    </submittedName>
</protein>
<reference evidence="2" key="1">
    <citation type="submission" date="2022-11" db="UniProtKB">
        <authorList>
            <consortium name="WormBaseParasite"/>
        </authorList>
    </citation>
    <scope>IDENTIFICATION</scope>
</reference>
<name>A0A915ISX6_ROMCU</name>
<dbReference type="Proteomes" id="UP000887565">
    <property type="component" value="Unplaced"/>
</dbReference>
<evidence type="ECO:0000313" key="2">
    <source>
        <dbReference type="WBParaSite" id="nRc.2.0.1.t17142-RA"/>
    </source>
</evidence>
<sequence>MPTTSASVDVSVVAQCRRATLMIDGRSSDDDEAGCDDLSGVSSSWTILLQHNMQCTSLLHFSSKKRSKTPKMFVFNPKCSNFGEGSKFSYICRVPEQDDILTFFKIIVKKSDAPEKIAMHLKR</sequence>
<organism evidence="1 2">
    <name type="scientific">Romanomermis culicivorax</name>
    <name type="common">Nematode worm</name>
    <dbReference type="NCBI Taxonomy" id="13658"/>
    <lineage>
        <taxon>Eukaryota</taxon>
        <taxon>Metazoa</taxon>
        <taxon>Ecdysozoa</taxon>
        <taxon>Nematoda</taxon>
        <taxon>Enoplea</taxon>
        <taxon>Dorylaimia</taxon>
        <taxon>Mermithida</taxon>
        <taxon>Mermithoidea</taxon>
        <taxon>Mermithidae</taxon>
        <taxon>Romanomermis</taxon>
    </lineage>
</organism>